<dbReference type="PROSITE" id="PS00138">
    <property type="entry name" value="SUBTILASE_SER"/>
    <property type="match status" value="1"/>
</dbReference>
<evidence type="ECO:0000256" key="2">
    <source>
        <dbReference type="ARBA" id="ARBA00022670"/>
    </source>
</evidence>
<keyword evidence="2 5" id="KW-0645">Protease</keyword>
<dbReference type="GO" id="GO:0004252">
    <property type="term" value="F:serine-type endopeptidase activity"/>
    <property type="evidence" value="ECO:0007669"/>
    <property type="project" value="UniProtKB-UniRule"/>
</dbReference>
<feature type="active site" description="Charge relay system" evidence="5">
    <location>
        <position position="578"/>
    </location>
</feature>
<comment type="similarity">
    <text evidence="1 5">Belongs to the peptidase S8 family.</text>
</comment>
<feature type="region of interest" description="Disordered" evidence="6">
    <location>
        <begin position="217"/>
        <end position="258"/>
    </location>
</feature>
<name>A0A2W1JVE8_9CYAN</name>
<keyword evidence="4 5" id="KW-0720">Serine protease</keyword>
<dbReference type="Gene3D" id="3.40.50.200">
    <property type="entry name" value="Peptidase S8/S53 domain"/>
    <property type="match status" value="1"/>
</dbReference>
<keyword evidence="7" id="KW-0732">Signal</keyword>
<evidence type="ECO:0000256" key="6">
    <source>
        <dbReference type="SAM" id="MobiDB-lite"/>
    </source>
</evidence>
<reference evidence="9 10" key="1">
    <citation type="journal article" date="2018" name="Sci. Rep.">
        <title>A novel species of the marine cyanobacterium Acaryochloris with a unique pigment content and lifestyle.</title>
        <authorList>
            <person name="Partensky F."/>
            <person name="Six C."/>
            <person name="Ratin M."/>
            <person name="Garczarek L."/>
            <person name="Vaulot D."/>
            <person name="Probert I."/>
            <person name="Calteau A."/>
            <person name="Gourvil P."/>
            <person name="Marie D."/>
            <person name="Grebert T."/>
            <person name="Bouchier C."/>
            <person name="Le Panse S."/>
            <person name="Gachenot M."/>
            <person name="Rodriguez F."/>
            <person name="Garrido J.L."/>
        </authorList>
    </citation>
    <scope>NUCLEOTIDE SEQUENCE [LARGE SCALE GENOMIC DNA]</scope>
    <source>
        <strain evidence="9 10">RCC1774</strain>
    </source>
</reference>
<dbReference type="InterPro" id="IPR050131">
    <property type="entry name" value="Peptidase_S8_subtilisin-like"/>
</dbReference>
<dbReference type="PANTHER" id="PTHR43806:SF11">
    <property type="entry name" value="CEREVISIN-RELATED"/>
    <property type="match status" value="1"/>
</dbReference>
<feature type="signal peptide" evidence="7">
    <location>
        <begin position="1"/>
        <end position="19"/>
    </location>
</feature>
<evidence type="ECO:0000256" key="3">
    <source>
        <dbReference type="ARBA" id="ARBA00022801"/>
    </source>
</evidence>
<evidence type="ECO:0000313" key="10">
    <source>
        <dbReference type="Proteomes" id="UP000248857"/>
    </source>
</evidence>
<dbReference type="InterPro" id="IPR023828">
    <property type="entry name" value="Peptidase_S8_Ser-AS"/>
</dbReference>
<dbReference type="InterPro" id="IPR000209">
    <property type="entry name" value="Peptidase_S8/S53_dom"/>
</dbReference>
<organism evidence="9 10">
    <name type="scientific">Acaryochloris thomasi RCC1774</name>
    <dbReference type="NCBI Taxonomy" id="1764569"/>
    <lineage>
        <taxon>Bacteria</taxon>
        <taxon>Bacillati</taxon>
        <taxon>Cyanobacteriota</taxon>
        <taxon>Cyanophyceae</taxon>
        <taxon>Acaryochloridales</taxon>
        <taxon>Acaryochloridaceae</taxon>
        <taxon>Acaryochloris</taxon>
        <taxon>Acaryochloris thomasi</taxon>
    </lineage>
</organism>
<dbReference type="SUPFAM" id="SSF52743">
    <property type="entry name" value="Subtilisin-like"/>
    <property type="match status" value="1"/>
</dbReference>
<gene>
    <name evidence="9" type="primary">aprN</name>
    <name evidence="9" type="ORF">C1752_01660</name>
</gene>
<feature type="active site" description="Charge relay system" evidence="5">
    <location>
        <position position="281"/>
    </location>
</feature>
<feature type="active site" description="Charge relay system" evidence="5">
    <location>
        <position position="387"/>
    </location>
</feature>
<evidence type="ECO:0000313" key="9">
    <source>
        <dbReference type="EMBL" id="PZD73714.1"/>
    </source>
</evidence>
<comment type="caution">
    <text evidence="9">The sequence shown here is derived from an EMBL/GenBank/DDBJ whole genome shotgun (WGS) entry which is preliminary data.</text>
</comment>
<dbReference type="Proteomes" id="UP000248857">
    <property type="component" value="Unassembled WGS sequence"/>
</dbReference>
<dbReference type="RefSeq" id="WP_158535043.1">
    <property type="nucleotide sequence ID" value="NZ_CAWNWM010000004.1"/>
</dbReference>
<dbReference type="PANTHER" id="PTHR43806">
    <property type="entry name" value="PEPTIDASE S8"/>
    <property type="match status" value="1"/>
</dbReference>
<evidence type="ECO:0000256" key="4">
    <source>
        <dbReference type="ARBA" id="ARBA00022825"/>
    </source>
</evidence>
<dbReference type="Pfam" id="PF00082">
    <property type="entry name" value="Peptidase_S8"/>
    <property type="match status" value="1"/>
</dbReference>
<dbReference type="GO" id="GO:0006508">
    <property type="term" value="P:proteolysis"/>
    <property type="evidence" value="ECO:0007669"/>
    <property type="project" value="UniProtKB-KW"/>
</dbReference>
<dbReference type="AlphaFoldDB" id="A0A2W1JVE8"/>
<sequence>MKKTVVGLFLASSLGMIGAMEWVAPAAIAQTESSTITYKVGTQNIPLEVREDLVAVQFKRTRSGQAQPFERLQQDLQGGIRSGAVTVEPVLQTYALISLKRGSRGATVRALQQRAENLDYVEETIPVLSRQDSDQAVLLPNELMVTIEGDTAQVKQVLQRNDLTLIRPVRFTQNRYLVKAKSARGLEVLDFANQLNNTSEIGSASPNFIQDLVVPEQEADAPQATRQAARSASEMPSLRDGQWHIDSRPQRGQSASRVDVLAPEAWEESKDGKGTVVAVLDSLIQWDHPDLKKSMYKVRKVADPLPNEIHGWDFVEDDADTRMSPSEIEWLTSRFRDTFLLSDDKLVQDYGFKGQFSYCSYYYARTPAAHANCLRRGIRGESAGTFHGTMVSGVIAAKSKKGAVGIAPKAKILPVRVLGIEGYGSMINIAEGILYAASRNADVINMSLGGSFPSYVHQEVIKEVLADNPNLVIVASSGNEATRPGYSGEVSYPAGYPGVVAVGATDLEGRRSPYSSYGSQLDVVAPGGNTASGVTGGILTTGGTFRSEFWDGVGDEAVEQWNGAFDPRGQYYYTQGTSFSSPVVAGVVALMKGEDRKRKLSSQQMMDILEQTSSLKNLERLPAGKQKLYYGSGLVDAQKAVQAVRDAL</sequence>
<protein>
    <submittedName>
        <fullName evidence="9">Subtilisin NAT</fullName>
        <ecNumber evidence="9">3.4.21.62</ecNumber>
    </submittedName>
</protein>
<dbReference type="PROSITE" id="PS51892">
    <property type="entry name" value="SUBTILASE"/>
    <property type="match status" value="1"/>
</dbReference>
<proteinExistence type="inferred from homology"/>
<dbReference type="EC" id="3.4.21.62" evidence="9"/>
<keyword evidence="10" id="KW-1185">Reference proteome</keyword>
<accession>A0A2W1JVE8</accession>
<keyword evidence="3 5" id="KW-0378">Hydrolase</keyword>
<feature type="domain" description="Peptidase S8/S53" evidence="8">
    <location>
        <begin position="272"/>
        <end position="619"/>
    </location>
</feature>
<dbReference type="InterPro" id="IPR036852">
    <property type="entry name" value="Peptidase_S8/S53_dom_sf"/>
</dbReference>
<evidence type="ECO:0000259" key="8">
    <source>
        <dbReference type="Pfam" id="PF00082"/>
    </source>
</evidence>
<feature type="chain" id="PRO_5016077189" evidence="7">
    <location>
        <begin position="20"/>
        <end position="648"/>
    </location>
</feature>
<dbReference type="PROSITE" id="PS00137">
    <property type="entry name" value="SUBTILASE_HIS"/>
    <property type="match status" value="1"/>
</dbReference>
<evidence type="ECO:0000256" key="1">
    <source>
        <dbReference type="ARBA" id="ARBA00011073"/>
    </source>
</evidence>
<dbReference type="PRINTS" id="PR00723">
    <property type="entry name" value="SUBTILISIN"/>
</dbReference>
<dbReference type="InterPro" id="IPR015500">
    <property type="entry name" value="Peptidase_S8_subtilisin-rel"/>
</dbReference>
<dbReference type="EMBL" id="PQWO01000004">
    <property type="protein sequence ID" value="PZD73714.1"/>
    <property type="molecule type" value="Genomic_DNA"/>
</dbReference>
<evidence type="ECO:0000256" key="5">
    <source>
        <dbReference type="PROSITE-ProRule" id="PRU01240"/>
    </source>
</evidence>
<dbReference type="InterPro" id="IPR022398">
    <property type="entry name" value="Peptidase_S8_His-AS"/>
</dbReference>
<dbReference type="OrthoDB" id="9798386at2"/>
<evidence type="ECO:0000256" key="7">
    <source>
        <dbReference type="SAM" id="SignalP"/>
    </source>
</evidence>